<protein>
    <submittedName>
        <fullName evidence="1">Uncharacterized protein</fullName>
    </submittedName>
</protein>
<dbReference type="AlphaFoldDB" id="A0A7J6JMY8"/>
<dbReference type="InParanoid" id="A0A7J6JMY8"/>
<dbReference type="OrthoDB" id="10269834at2759"/>
<organism evidence="1 2">
    <name type="scientific">Colletotrichum fructicola (strain Nara gc5)</name>
    <name type="common">Anthracnose fungus</name>
    <name type="synonym">Colletotrichum gloeosporioides (strain Nara gc5)</name>
    <dbReference type="NCBI Taxonomy" id="1213859"/>
    <lineage>
        <taxon>Eukaryota</taxon>
        <taxon>Fungi</taxon>
        <taxon>Dikarya</taxon>
        <taxon>Ascomycota</taxon>
        <taxon>Pezizomycotina</taxon>
        <taxon>Sordariomycetes</taxon>
        <taxon>Hypocreomycetidae</taxon>
        <taxon>Glomerellales</taxon>
        <taxon>Glomerellaceae</taxon>
        <taxon>Colletotrichum</taxon>
        <taxon>Colletotrichum gloeosporioides species complex</taxon>
    </lineage>
</organism>
<evidence type="ECO:0000313" key="1">
    <source>
        <dbReference type="EMBL" id="KAF4491955.1"/>
    </source>
</evidence>
<accession>A0A7J6JMY8</accession>
<evidence type="ECO:0000313" key="2">
    <source>
        <dbReference type="Proteomes" id="UP000011096"/>
    </source>
</evidence>
<dbReference type="Proteomes" id="UP000011096">
    <property type="component" value="Unassembled WGS sequence"/>
</dbReference>
<name>A0A7J6JMY8_COLFN</name>
<sequence>MFFSTKSGKGNIGMPLIRPRLGKSPMVDASDSRSLIARSGRFYQLVTCAALHGWRQNLRDCMTPATISQPCLRFLRLDQLKAFSRRHLAAVTEAGKFISLHPDGQISLGQNQLSCL</sequence>
<gene>
    <name evidence="1" type="ORF">CGGC5_v000028</name>
</gene>
<dbReference type="GeneID" id="90979563"/>
<proteinExistence type="predicted"/>
<comment type="caution">
    <text evidence="1">The sequence shown here is derived from an EMBL/GenBank/DDBJ whole genome shotgun (WGS) entry which is preliminary data.</text>
</comment>
<keyword evidence="2" id="KW-1185">Reference proteome</keyword>
<reference evidence="1 2" key="2">
    <citation type="submission" date="2020-04" db="EMBL/GenBank/DDBJ databases">
        <title>Genome sequencing and assembly of multiple isolates from the Colletotrichum gloeosporioides species complex.</title>
        <authorList>
            <person name="Gan P."/>
            <person name="Shirasu K."/>
        </authorList>
    </citation>
    <scope>NUCLEOTIDE SEQUENCE [LARGE SCALE GENOMIC DNA]</scope>
    <source>
        <strain evidence="1 2">Nara gc5</strain>
    </source>
</reference>
<reference evidence="1 2" key="1">
    <citation type="submission" date="2012-08" db="EMBL/GenBank/DDBJ databases">
        <authorList>
            <person name="Gan P.H.P."/>
            <person name="Ikeda K."/>
            <person name="Irieda H."/>
            <person name="Narusaka M."/>
            <person name="O'Connell R.J."/>
            <person name="Narusaka Y."/>
            <person name="Takano Y."/>
            <person name="Kubo Y."/>
            <person name="Shirasu K."/>
        </authorList>
    </citation>
    <scope>NUCLEOTIDE SEQUENCE [LARGE SCALE GENOMIC DNA]</scope>
    <source>
        <strain evidence="1 2">Nara gc5</strain>
    </source>
</reference>
<dbReference type="EMBL" id="ANPB02000001">
    <property type="protein sequence ID" value="KAF4491955.1"/>
    <property type="molecule type" value="Genomic_DNA"/>
</dbReference>
<dbReference type="RefSeq" id="XP_066009843.1">
    <property type="nucleotide sequence ID" value="XM_066150620.1"/>
</dbReference>